<dbReference type="PRINTS" id="PR00700">
    <property type="entry name" value="PRTYPHPHTASE"/>
</dbReference>
<evidence type="ECO:0000313" key="3">
    <source>
        <dbReference type="EMBL" id="BAA82562.1"/>
    </source>
</evidence>
<feature type="domain" description="Tyrosine specific protein phosphatases" evidence="2">
    <location>
        <begin position="86"/>
        <end position="167"/>
    </location>
</feature>
<dbReference type="InterPro" id="IPR016130">
    <property type="entry name" value="Tyr_Pase_AS"/>
</dbReference>
<dbReference type="PANTHER" id="PTHR19134">
    <property type="entry name" value="RECEPTOR-TYPE TYROSINE-PROTEIN PHOSPHATASE"/>
    <property type="match status" value="1"/>
</dbReference>
<dbReference type="InterPro" id="IPR003595">
    <property type="entry name" value="Tyr_Pase_cat"/>
</dbReference>
<dbReference type="PANTHER" id="PTHR19134:SF534">
    <property type="entry name" value="LD27988P"/>
    <property type="match status" value="1"/>
</dbReference>
<dbReference type="SMART" id="SM00194">
    <property type="entry name" value="PTPc"/>
    <property type="match status" value="1"/>
</dbReference>
<protein>
    <submittedName>
        <fullName evidence="3">SPTPN1</fullName>
    </submittedName>
</protein>
<evidence type="ECO:0000259" key="1">
    <source>
        <dbReference type="PROSITE" id="PS50055"/>
    </source>
</evidence>
<dbReference type="InterPro" id="IPR000242">
    <property type="entry name" value="PTP_cat"/>
</dbReference>
<name>Q9Y1X2_9METZ</name>
<dbReference type="InterPro" id="IPR029021">
    <property type="entry name" value="Prot-tyrosine_phosphatase-like"/>
</dbReference>
<dbReference type="SUPFAM" id="SSF52799">
    <property type="entry name" value="(Phosphotyrosine protein) phosphatases II"/>
    <property type="match status" value="1"/>
</dbReference>
<dbReference type="InterPro" id="IPR050348">
    <property type="entry name" value="Protein-Tyr_Phosphatase"/>
</dbReference>
<dbReference type="Gene3D" id="3.90.190.10">
    <property type="entry name" value="Protein tyrosine phosphatase superfamily"/>
    <property type="match status" value="1"/>
</dbReference>
<evidence type="ECO:0000259" key="2">
    <source>
        <dbReference type="PROSITE" id="PS50056"/>
    </source>
</evidence>
<feature type="non-terminal residue" evidence="3">
    <location>
        <position position="1"/>
    </location>
</feature>
<accession>Q9Y1X2</accession>
<reference evidence="3" key="1">
    <citation type="journal article" date="1999" name="J. Mol. Evol.">
        <title>Multiple protein tyrosine phosphatases in sponges and explosive gene duplication in the early evolution of animals before the parazoan-eumetazoan split.</title>
        <authorList>
            <person name="Ono K."/>
            <person name="Suga H."/>
            <person name="Iwabe N."/>
            <person name="Kuma K."/>
            <person name="Miyata T."/>
        </authorList>
    </citation>
    <scope>NUCLEOTIDE SEQUENCE</scope>
</reference>
<feature type="domain" description="Tyrosine-protein phosphatase" evidence="1">
    <location>
        <begin position="1"/>
        <end position="176"/>
    </location>
</feature>
<dbReference type="InterPro" id="IPR000387">
    <property type="entry name" value="Tyr_Pase_dom"/>
</dbReference>
<dbReference type="EMBL" id="AB019129">
    <property type="protein sequence ID" value="BAA82562.1"/>
    <property type="molecule type" value="mRNA"/>
</dbReference>
<dbReference type="Pfam" id="PF00102">
    <property type="entry name" value="Y_phosphatase"/>
    <property type="match status" value="1"/>
</dbReference>
<dbReference type="PROSITE" id="PS50056">
    <property type="entry name" value="TYR_PHOSPHATASE_2"/>
    <property type="match status" value="1"/>
</dbReference>
<dbReference type="GO" id="GO:0004725">
    <property type="term" value="F:protein tyrosine phosphatase activity"/>
    <property type="evidence" value="ECO:0007669"/>
    <property type="project" value="InterPro"/>
</dbReference>
<sequence length="180" mass="20265">DNTVLVIVMTTKLVEAAKVKCAEYWSDERQEQHGGVIIQVTKVEKFEGYEQRTMRVQFEGEERTLAHFQFLAWPDYGIPSSGSSVLNLLRAVRETQAKQAKTVAGMPLYGPPVLVHCSAGVGRSGAFCAIDYCIDELRDLGQVNVQGAVRKLRRQRAYAIQTEEQYVLCYRTVLEYAKSV</sequence>
<organism evidence="3">
    <name type="scientific">Ephydatia fluviatilis</name>
    <dbReference type="NCBI Taxonomy" id="31330"/>
    <lineage>
        <taxon>Eukaryota</taxon>
        <taxon>Metazoa</taxon>
        <taxon>Porifera</taxon>
        <taxon>Demospongiae</taxon>
        <taxon>Heteroscleromorpha</taxon>
        <taxon>Spongillida</taxon>
        <taxon>Spongillidae</taxon>
        <taxon>Ephydatia</taxon>
    </lineage>
</organism>
<proteinExistence type="evidence at transcript level"/>
<dbReference type="AlphaFoldDB" id="Q9Y1X2"/>
<dbReference type="SMART" id="SM00404">
    <property type="entry name" value="PTPc_motif"/>
    <property type="match status" value="1"/>
</dbReference>
<dbReference type="PROSITE" id="PS50055">
    <property type="entry name" value="TYR_PHOSPHATASE_PTP"/>
    <property type="match status" value="1"/>
</dbReference>
<dbReference type="PROSITE" id="PS00383">
    <property type="entry name" value="TYR_PHOSPHATASE_1"/>
    <property type="match status" value="1"/>
</dbReference>